<feature type="binding site" evidence="6">
    <location>
        <begin position="14"/>
        <end position="16"/>
    </location>
    <ligand>
        <name>FMN</name>
        <dbReference type="ChEBI" id="CHEBI:58210"/>
    </ligand>
</feature>
<dbReference type="InterPro" id="IPR029039">
    <property type="entry name" value="Flavoprotein-like_sf"/>
</dbReference>
<dbReference type="EC" id="1.7.1.17" evidence="6"/>
<dbReference type="EC" id="1.6.5.-" evidence="6"/>
<dbReference type="EMBL" id="JBHRTN010000020">
    <property type="protein sequence ID" value="MFC3127213.1"/>
    <property type="molecule type" value="Genomic_DNA"/>
</dbReference>
<accession>A0ABV7G5S8</accession>
<sequence>MNILHIDCSPRPVSHSRRLSAEIMEKVLALAPAANIVRRDLGAEPLPHLTSDYAAALASPAALMAAASSNAMDLSEALIREVEAADIIVLGTPMNNFTIPSVLKAWIDQLLRVGRTIMPTPQGKVGMLRDRPVLIGISSGGVFAGEKANQPDFLTPYLSAAFACVGLMALQFLPVQATAFLNETQLASARQAALATLDLTMIGEDR</sequence>
<protein>
    <recommendedName>
        <fullName evidence="6">FMN dependent NADH:quinone oxidoreductase</fullName>
        <ecNumber evidence="6">1.6.5.-</ecNumber>
    </recommendedName>
    <alternativeName>
        <fullName evidence="6">Azo-dye reductase</fullName>
    </alternativeName>
    <alternativeName>
        <fullName evidence="6">FMN-dependent NADH-azo compound oxidoreductase</fullName>
    </alternativeName>
    <alternativeName>
        <fullName evidence="6">FMN-dependent NADH-azoreductase</fullName>
        <ecNumber evidence="6">1.7.1.17</ecNumber>
    </alternativeName>
</protein>
<dbReference type="InterPro" id="IPR050104">
    <property type="entry name" value="FMN-dep_NADH:Q_OxRdtase_AzoR1"/>
</dbReference>
<keyword evidence="3 6" id="KW-0560">Oxidoreductase</keyword>
<keyword evidence="1 6" id="KW-0285">Flavoprotein</keyword>
<evidence type="ECO:0000256" key="3">
    <source>
        <dbReference type="ARBA" id="ARBA00023002"/>
    </source>
</evidence>
<evidence type="ECO:0000256" key="1">
    <source>
        <dbReference type="ARBA" id="ARBA00022630"/>
    </source>
</evidence>
<comment type="function">
    <text evidence="6">Also exhibits azoreductase activity. Catalyzes the reductive cleavage of the azo bond in aromatic azo compounds to the corresponding amines.</text>
</comment>
<organism evidence="8 9">
    <name type="scientific">Teichococcus globiformis</name>
    <dbReference type="NCBI Taxonomy" id="2307229"/>
    <lineage>
        <taxon>Bacteria</taxon>
        <taxon>Pseudomonadati</taxon>
        <taxon>Pseudomonadota</taxon>
        <taxon>Alphaproteobacteria</taxon>
        <taxon>Acetobacterales</taxon>
        <taxon>Roseomonadaceae</taxon>
        <taxon>Roseomonas</taxon>
    </lineage>
</organism>
<dbReference type="SUPFAM" id="SSF52218">
    <property type="entry name" value="Flavoproteins"/>
    <property type="match status" value="1"/>
</dbReference>
<dbReference type="InterPro" id="IPR023048">
    <property type="entry name" value="NADH:quinone_OxRdtase_FMN_depd"/>
</dbReference>
<dbReference type="RefSeq" id="WP_379599067.1">
    <property type="nucleotide sequence ID" value="NZ_JBHRTN010000020.1"/>
</dbReference>
<evidence type="ECO:0000256" key="5">
    <source>
        <dbReference type="ARBA" id="ARBA00048542"/>
    </source>
</evidence>
<dbReference type="PANTHER" id="PTHR43741">
    <property type="entry name" value="FMN-DEPENDENT NADH-AZOREDUCTASE 1"/>
    <property type="match status" value="1"/>
</dbReference>
<comment type="catalytic activity">
    <reaction evidence="5">
        <text>N,N-dimethyl-1,4-phenylenediamine + anthranilate + 2 NAD(+) = 2-(4-dimethylaminophenyl)diazenylbenzoate + 2 NADH + 2 H(+)</text>
        <dbReference type="Rhea" id="RHEA:55872"/>
        <dbReference type="ChEBI" id="CHEBI:15378"/>
        <dbReference type="ChEBI" id="CHEBI:15783"/>
        <dbReference type="ChEBI" id="CHEBI:16567"/>
        <dbReference type="ChEBI" id="CHEBI:57540"/>
        <dbReference type="ChEBI" id="CHEBI:57945"/>
        <dbReference type="ChEBI" id="CHEBI:71579"/>
        <dbReference type="EC" id="1.7.1.17"/>
    </reaction>
    <physiologicalReaction direction="right-to-left" evidence="5">
        <dbReference type="Rhea" id="RHEA:55874"/>
    </physiologicalReaction>
</comment>
<comment type="caution">
    <text evidence="6">Lacks conserved residue(s) required for the propagation of feature annotation.</text>
</comment>
<dbReference type="HAMAP" id="MF_01216">
    <property type="entry name" value="Azoreductase_type1"/>
    <property type="match status" value="1"/>
</dbReference>
<feature type="binding site" evidence="6">
    <location>
        <position position="9"/>
    </location>
    <ligand>
        <name>FMN</name>
        <dbReference type="ChEBI" id="CHEBI:58210"/>
    </ligand>
</feature>
<comment type="subunit">
    <text evidence="6">Homodimer.</text>
</comment>
<proteinExistence type="inferred from homology"/>
<keyword evidence="2 6" id="KW-0288">FMN</keyword>
<keyword evidence="4 6" id="KW-0520">NAD</keyword>
<dbReference type="InterPro" id="IPR003680">
    <property type="entry name" value="Flavodoxin_fold"/>
</dbReference>
<name>A0ABV7G5S8_9PROT</name>
<comment type="function">
    <text evidence="6">Quinone reductase that provides resistance to thiol-specific stress caused by electrophilic quinones.</text>
</comment>
<dbReference type="Proteomes" id="UP001595593">
    <property type="component" value="Unassembled WGS sequence"/>
</dbReference>
<comment type="cofactor">
    <cofactor evidence="6">
        <name>FMN</name>
        <dbReference type="ChEBI" id="CHEBI:58210"/>
    </cofactor>
    <text evidence="6">Binds 1 FMN per subunit.</text>
</comment>
<feature type="binding site" evidence="6">
    <location>
        <begin position="138"/>
        <end position="141"/>
    </location>
    <ligand>
        <name>FMN</name>
        <dbReference type="ChEBI" id="CHEBI:58210"/>
    </ligand>
</feature>
<dbReference type="PANTHER" id="PTHR43741:SF4">
    <property type="entry name" value="FMN-DEPENDENT NADH:QUINONE OXIDOREDUCTASE"/>
    <property type="match status" value="1"/>
</dbReference>
<keyword evidence="9" id="KW-1185">Reference proteome</keyword>
<dbReference type="Gene3D" id="3.40.50.360">
    <property type="match status" value="1"/>
</dbReference>
<comment type="caution">
    <text evidence="8">The sequence shown here is derived from an EMBL/GenBank/DDBJ whole genome shotgun (WGS) entry which is preliminary data.</text>
</comment>
<evidence type="ECO:0000313" key="8">
    <source>
        <dbReference type="EMBL" id="MFC3127213.1"/>
    </source>
</evidence>
<evidence type="ECO:0000259" key="7">
    <source>
        <dbReference type="Pfam" id="PF02525"/>
    </source>
</evidence>
<reference evidence="9" key="1">
    <citation type="journal article" date="2019" name="Int. J. Syst. Evol. Microbiol.">
        <title>The Global Catalogue of Microorganisms (GCM) 10K type strain sequencing project: providing services to taxonomists for standard genome sequencing and annotation.</title>
        <authorList>
            <consortium name="The Broad Institute Genomics Platform"/>
            <consortium name="The Broad Institute Genome Sequencing Center for Infectious Disease"/>
            <person name="Wu L."/>
            <person name="Ma J."/>
        </authorList>
    </citation>
    <scope>NUCLEOTIDE SEQUENCE [LARGE SCALE GENOMIC DNA]</scope>
    <source>
        <strain evidence="9">KCTC 52094</strain>
    </source>
</reference>
<evidence type="ECO:0000313" key="9">
    <source>
        <dbReference type="Proteomes" id="UP001595593"/>
    </source>
</evidence>
<evidence type="ECO:0000256" key="2">
    <source>
        <dbReference type="ARBA" id="ARBA00022643"/>
    </source>
</evidence>
<evidence type="ECO:0000256" key="6">
    <source>
        <dbReference type="HAMAP-Rule" id="MF_01216"/>
    </source>
</evidence>
<comment type="similarity">
    <text evidence="6">Belongs to the azoreductase type 1 family.</text>
</comment>
<comment type="catalytic activity">
    <reaction evidence="6">
        <text>2 a quinone + NADH + H(+) = 2 a 1,4-benzosemiquinone + NAD(+)</text>
        <dbReference type="Rhea" id="RHEA:65952"/>
        <dbReference type="ChEBI" id="CHEBI:15378"/>
        <dbReference type="ChEBI" id="CHEBI:57540"/>
        <dbReference type="ChEBI" id="CHEBI:57945"/>
        <dbReference type="ChEBI" id="CHEBI:132124"/>
        <dbReference type="ChEBI" id="CHEBI:134225"/>
    </reaction>
</comment>
<evidence type="ECO:0000256" key="4">
    <source>
        <dbReference type="ARBA" id="ARBA00023027"/>
    </source>
</evidence>
<dbReference type="Pfam" id="PF02525">
    <property type="entry name" value="Flavodoxin_2"/>
    <property type="match status" value="1"/>
</dbReference>
<feature type="domain" description="Flavodoxin-like fold" evidence="7">
    <location>
        <begin position="1"/>
        <end position="195"/>
    </location>
</feature>
<gene>
    <name evidence="6" type="primary">azoR</name>
    <name evidence="8" type="ORF">ACFOD4_19265</name>
</gene>